<evidence type="ECO:0000256" key="3">
    <source>
        <dbReference type="PROSITE-ProRule" id="PRU00333"/>
    </source>
</evidence>
<feature type="binding site" evidence="3">
    <location>
        <position position="283"/>
    </location>
    <ligand>
        <name>Zn(2+)</name>
        <dbReference type="ChEBI" id="CHEBI:29105"/>
    </ligand>
</feature>
<keyword evidence="1 3" id="KW-0489">Methyltransferase</keyword>
<keyword evidence="3" id="KW-0862">Zinc</keyword>
<dbReference type="InterPro" id="IPR036589">
    <property type="entry name" value="HCY_dom_sf"/>
</dbReference>
<name>A0A135HUQ4_9HYPH</name>
<dbReference type="STRING" id="1494590.ATN84_12955"/>
<evidence type="ECO:0000313" key="7">
    <source>
        <dbReference type="Proteomes" id="UP000070107"/>
    </source>
</evidence>
<keyword evidence="7" id="KW-1185">Reference proteome</keyword>
<evidence type="ECO:0000259" key="5">
    <source>
        <dbReference type="PROSITE" id="PS50970"/>
    </source>
</evidence>
<dbReference type="Pfam" id="PF02574">
    <property type="entry name" value="S-methyl_trans"/>
    <property type="match status" value="1"/>
</dbReference>
<dbReference type="SUPFAM" id="SSF82282">
    <property type="entry name" value="Homocysteine S-methyltransferase"/>
    <property type="match status" value="1"/>
</dbReference>
<dbReference type="GO" id="GO:0008705">
    <property type="term" value="F:methionine synthase activity"/>
    <property type="evidence" value="ECO:0007669"/>
    <property type="project" value="UniProtKB-EC"/>
</dbReference>
<feature type="binding site" evidence="3">
    <location>
        <position position="284"/>
    </location>
    <ligand>
        <name>Zn(2+)</name>
        <dbReference type="ChEBI" id="CHEBI:29105"/>
    </ligand>
</feature>
<protein>
    <submittedName>
        <fullName evidence="6">Methionine synthase I</fullName>
        <ecNumber evidence="6">2.1.1.13</ecNumber>
    </submittedName>
</protein>
<dbReference type="GO" id="GO:0046872">
    <property type="term" value="F:metal ion binding"/>
    <property type="evidence" value="ECO:0007669"/>
    <property type="project" value="UniProtKB-KW"/>
</dbReference>
<dbReference type="Proteomes" id="UP000070107">
    <property type="component" value="Unassembled WGS sequence"/>
</dbReference>
<dbReference type="RefSeq" id="WP_068882501.1">
    <property type="nucleotide sequence ID" value="NZ_LNTU01000023.1"/>
</dbReference>
<organism evidence="6 7">
    <name type="scientific">Paramesorhizobium deserti</name>
    <dbReference type="NCBI Taxonomy" id="1494590"/>
    <lineage>
        <taxon>Bacteria</taxon>
        <taxon>Pseudomonadati</taxon>
        <taxon>Pseudomonadota</taxon>
        <taxon>Alphaproteobacteria</taxon>
        <taxon>Hyphomicrobiales</taxon>
        <taxon>Phyllobacteriaceae</taxon>
        <taxon>Paramesorhizobium</taxon>
    </lineage>
</organism>
<evidence type="ECO:0000313" key="6">
    <source>
        <dbReference type="EMBL" id="KXF76909.1"/>
    </source>
</evidence>
<dbReference type="PANTHER" id="PTHR11103">
    <property type="entry name" value="SLR1189 PROTEIN"/>
    <property type="match status" value="1"/>
</dbReference>
<dbReference type="AlphaFoldDB" id="A0A135HUQ4"/>
<dbReference type="PROSITE" id="PS50970">
    <property type="entry name" value="HCY"/>
    <property type="match status" value="1"/>
</dbReference>
<feature type="region of interest" description="Disordered" evidence="4">
    <location>
        <begin position="316"/>
        <end position="340"/>
    </location>
</feature>
<reference evidence="6 7" key="1">
    <citation type="submission" date="2015-11" db="EMBL/GenBank/DDBJ databases">
        <title>Draft genome sequence of Paramesorhizobium deserti A-3-E, a strain highly resistant to diverse beta-lactam antibiotics.</title>
        <authorList>
            <person name="Lv R."/>
            <person name="Yang X."/>
            <person name="Fang N."/>
            <person name="Guo J."/>
            <person name="Luo X."/>
            <person name="Peng F."/>
            <person name="Yang R."/>
            <person name="Cui Y."/>
            <person name="Fang C."/>
            <person name="Song Y."/>
        </authorList>
    </citation>
    <scope>NUCLEOTIDE SEQUENCE [LARGE SCALE GENOMIC DNA]</scope>
    <source>
        <strain evidence="6 7">A-3-E</strain>
    </source>
</reference>
<keyword evidence="3" id="KW-0479">Metal-binding</keyword>
<dbReference type="OrthoDB" id="9803687at2"/>
<evidence type="ECO:0000256" key="1">
    <source>
        <dbReference type="ARBA" id="ARBA00022603"/>
    </source>
</evidence>
<dbReference type="InterPro" id="IPR003726">
    <property type="entry name" value="HCY_dom"/>
</dbReference>
<keyword evidence="2 3" id="KW-0808">Transferase</keyword>
<dbReference type="EMBL" id="LNTU01000023">
    <property type="protein sequence ID" value="KXF76909.1"/>
    <property type="molecule type" value="Genomic_DNA"/>
</dbReference>
<dbReference type="PANTHER" id="PTHR11103:SF18">
    <property type="entry name" value="SLR1189 PROTEIN"/>
    <property type="match status" value="1"/>
</dbReference>
<evidence type="ECO:0000256" key="4">
    <source>
        <dbReference type="SAM" id="MobiDB-lite"/>
    </source>
</evidence>
<feature type="binding site" evidence="3">
    <location>
        <position position="217"/>
    </location>
    <ligand>
        <name>Zn(2+)</name>
        <dbReference type="ChEBI" id="CHEBI:29105"/>
    </ligand>
</feature>
<dbReference type="Gene3D" id="3.20.20.330">
    <property type="entry name" value="Homocysteine-binding-like domain"/>
    <property type="match status" value="1"/>
</dbReference>
<comment type="cofactor">
    <cofactor evidence="3">
        <name>Zn(2+)</name>
        <dbReference type="ChEBI" id="CHEBI:29105"/>
    </cofactor>
</comment>
<feature type="domain" description="Hcy-binding" evidence="5">
    <location>
        <begin position="8"/>
        <end position="298"/>
    </location>
</feature>
<sequence>MNAAPASNPLADLIAEKGVLLADGATGTNLFAAGLEAGEAPELWNESNPDKIRALHQGFIDAGADIILTNSFGGTRHRLKLHHAQDRVFELNRKAAELAREVADKAGRKVIVAGSVGPTGELLVPLGALTYEDAVAAFTEQLEGLKAGGIDVAWIETMSAPDEIRAAAQAATGLGLPYVYTGSFDTAGKTMMGLHPRDIHNVVDGLGQKPVAVGANCGVGAADILSSLLDMTNADPNATVVVKGNCGIPEFRGSEIHYSGTPDLMANYAHLAANAGAKIIGGCCGTSFAHLAAMRQALDNHVQGPRPTIETIVETIGPMRNKTAGDGSDAPRRERRGRRG</sequence>
<comment type="caution">
    <text evidence="6">The sequence shown here is derived from an EMBL/GenBank/DDBJ whole genome shotgun (WGS) entry which is preliminary data.</text>
</comment>
<dbReference type="EC" id="2.1.1.13" evidence="6"/>
<dbReference type="GO" id="GO:0032259">
    <property type="term" value="P:methylation"/>
    <property type="evidence" value="ECO:0007669"/>
    <property type="project" value="UniProtKB-KW"/>
</dbReference>
<dbReference type="NCBIfam" id="NF005718">
    <property type="entry name" value="PRK07534.1"/>
    <property type="match status" value="1"/>
</dbReference>
<proteinExistence type="predicted"/>
<accession>A0A135HUQ4</accession>
<evidence type="ECO:0000256" key="2">
    <source>
        <dbReference type="ARBA" id="ARBA00022679"/>
    </source>
</evidence>
<gene>
    <name evidence="6" type="ORF">ATN84_12955</name>
</gene>